<dbReference type="Proteomes" id="UP001154114">
    <property type="component" value="Chromosome 30"/>
</dbReference>
<keyword evidence="3" id="KW-1185">Reference proteome</keyword>
<evidence type="ECO:0000313" key="3">
    <source>
        <dbReference type="Proteomes" id="UP001154114"/>
    </source>
</evidence>
<evidence type="ECO:0000313" key="2">
    <source>
        <dbReference type="EMBL" id="CAD0206857.1"/>
    </source>
</evidence>
<evidence type="ECO:0000256" key="1">
    <source>
        <dbReference type="SAM" id="MobiDB-lite"/>
    </source>
</evidence>
<dbReference type="AlphaFoldDB" id="A0A9N8KZ56"/>
<gene>
    <name evidence="2" type="ORF">CINC_LOCUS9838</name>
</gene>
<accession>A0A9N8KZ56</accession>
<dbReference type="EMBL" id="LR824033">
    <property type="protein sequence ID" value="CAD0206857.1"/>
    <property type="molecule type" value="Genomic_DNA"/>
</dbReference>
<organism evidence="2 3">
    <name type="scientific">Chrysodeixis includens</name>
    <name type="common">Soybean looper</name>
    <name type="synonym">Pseudoplusia includens</name>
    <dbReference type="NCBI Taxonomy" id="689277"/>
    <lineage>
        <taxon>Eukaryota</taxon>
        <taxon>Metazoa</taxon>
        <taxon>Ecdysozoa</taxon>
        <taxon>Arthropoda</taxon>
        <taxon>Hexapoda</taxon>
        <taxon>Insecta</taxon>
        <taxon>Pterygota</taxon>
        <taxon>Neoptera</taxon>
        <taxon>Endopterygota</taxon>
        <taxon>Lepidoptera</taxon>
        <taxon>Glossata</taxon>
        <taxon>Ditrysia</taxon>
        <taxon>Noctuoidea</taxon>
        <taxon>Noctuidae</taxon>
        <taxon>Plusiinae</taxon>
        <taxon>Chrysodeixis</taxon>
    </lineage>
</organism>
<name>A0A9N8KZ56_CHRIL</name>
<reference evidence="2" key="1">
    <citation type="submission" date="2021-12" db="EMBL/GenBank/DDBJ databases">
        <authorList>
            <person name="King R."/>
        </authorList>
    </citation>
    <scope>NUCLEOTIDE SEQUENCE</scope>
</reference>
<feature type="region of interest" description="Disordered" evidence="1">
    <location>
        <begin position="1"/>
        <end position="30"/>
    </location>
</feature>
<sequence length="191" mass="20972">MSDQVGKVSEVAKELAERHMSSTDTSSKIQKELPKVGNAVKRGVYKAVRPAFQSNILFNGAEDEDDMDLETFKDSMHKFADDQKRNFDEMSQQLAEEGPTVVKAVIAGVSAFKDVMTGNLYNLADKPKKPPDLIEQAGKLVSEVASVMSDQVRKVSEVAKELAERHMSSTDTSSKIQKELPKVGNAVKRGV</sequence>
<feature type="region of interest" description="Disordered" evidence="1">
    <location>
        <begin position="164"/>
        <end position="191"/>
    </location>
</feature>
<dbReference type="OrthoDB" id="7492502at2759"/>
<feature type="compositionally biased region" description="Basic and acidic residues" evidence="1">
    <location>
        <begin position="10"/>
        <end position="21"/>
    </location>
</feature>
<protein>
    <submittedName>
        <fullName evidence="2">Uncharacterized protein</fullName>
    </submittedName>
</protein>
<proteinExistence type="predicted"/>